<dbReference type="Proteomes" id="UP000535491">
    <property type="component" value="Unassembled WGS sequence"/>
</dbReference>
<dbReference type="SUPFAM" id="SSF53383">
    <property type="entry name" value="PLP-dependent transferases"/>
    <property type="match status" value="1"/>
</dbReference>
<accession>A0A7W2A6R2</accession>
<dbReference type="NCBIfam" id="TIGR01140">
    <property type="entry name" value="L_thr_O3P_dcar"/>
    <property type="match status" value="1"/>
</dbReference>
<evidence type="ECO:0000313" key="11">
    <source>
        <dbReference type="EMBL" id="MBA4492800.1"/>
    </source>
</evidence>
<reference evidence="11 12" key="1">
    <citation type="submission" date="2020-07" db="EMBL/GenBank/DDBJ databases">
        <authorList>
            <person name="Feng H."/>
        </authorList>
    </citation>
    <scope>NUCLEOTIDE SEQUENCE [LARGE SCALE GENOMIC DNA]</scope>
    <source>
        <strain evidence="12">s-10</strain>
    </source>
</reference>
<dbReference type="InterPro" id="IPR015424">
    <property type="entry name" value="PyrdxlP-dep_Trfase"/>
</dbReference>
<dbReference type="EMBL" id="JACEIQ010000001">
    <property type="protein sequence ID" value="MBA4492800.1"/>
    <property type="molecule type" value="Genomic_DNA"/>
</dbReference>
<dbReference type="PANTHER" id="PTHR42885:SF1">
    <property type="entry name" value="THREONINE-PHOSPHATE DECARBOXYLASE"/>
    <property type="match status" value="1"/>
</dbReference>
<dbReference type="CDD" id="cd00609">
    <property type="entry name" value="AAT_like"/>
    <property type="match status" value="1"/>
</dbReference>
<dbReference type="GO" id="GO:0009236">
    <property type="term" value="P:cobalamin biosynthetic process"/>
    <property type="evidence" value="ECO:0007669"/>
    <property type="project" value="UniProtKB-UniPathway"/>
</dbReference>
<name>A0A7W2A6R2_9BACL</name>
<dbReference type="GO" id="GO:0048472">
    <property type="term" value="F:threonine-phosphate decarboxylase activity"/>
    <property type="evidence" value="ECO:0007669"/>
    <property type="project" value="UniProtKB-EC"/>
</dbReference>
<feature type="domain" description="Aminotransferase class I/classII large" evidence="10">
    <location>
        <begin position="26"/>
        <end position="368"/>
    </location>
</feature>
<dbReference type="RefSeq" id="WP_181750034.1">
    <property type="nucleotide sequence ID" value="NZ_JACEIQ010000001.1"/>
</dbReference>
<dbReference type="InterPro" id="IPR015421">
    <property type="entry name" value="PyrdxlP-dep_Trfase_major"/>
</dbReference>
<evidence type="ECO:0000256" key="7">
    <source>
        <dbReference type="ARBA" id="ARBA00023239"/>
    </source>
</evidence>
<dbReference type="Gene3D" id="3.40.640.10">
    <property type="entry name" value="Type I PLP-dependent aspartate aminotransferase-like (Major domain)"/>
    <property type="match status" value="1"/>
</dbReference>
<keyword evidence="5" id="KW-0169">Cobalamin biosynthesis</keyword>
<proteinExistence type="predicted"/>
<protein>
    <recommendedName>
        <fullName evidence="4">threonine-phosphate decarboxylase</fullName>
        <ecNumber evidence="4">4.1.1.81</ecNumber>
    </recommendedName>
    <alternativeName>
        <fullName evidence="8">L-threonine-O-3-phosphate decarboxylase</fullName>
    </alternativeName>
</protein>
<dbReference type="EC" id="4.1.1.81" evidence="4"/>
<comment type="cofactor">
    <cofactor evidence="1">
        <name>pyridoxal 5'-phosphate</name>
        <dbReference type="ChEBI" id="CHEBI:597326"/>
    </cofactor>
</comment>
<sequence>MGRLERYGHGGDIVTAAEIFAVNGREWIDFSSNIYPYGPPGTVVERLRECLSEPGWTALTRYPDPESRKLKHQIATFHGIDADQVLVGNGAAELIDLLLSVLGPERVGVIEPAFAEYSAAAKKRKMAVTSLITKWEKKFQPSLEEAIQLINQTGLVFVGIPNNPTGHSLSFSFLEEMAAAAVRSGTWLVMDEAFIDFLPDGENRSFIHQIRRFPTTIVVRSMTKFYALPGLRLGYVVAASSVIRQLKRMQTPWSVNSLAQVAGCTVLDQQVNQAFAQQVHNWLREEKAQLKADLERLTWLEVFPGEANYLLLRIQTKKAFLSASQLQEELGKRGLLIRDCSMYQGLDERYFRIAVKTRSQNQTLISALTEVSACLERKE</sequence>
<gene>
    <name evidence="11" type="ORF">H1191_00545</name>
</gene>
<dbReference type="Gene3D" id="3.90.1150.10">
    <property type="entry name" value="Aspartate Aminotransferase, domain 1"/>
    <property type="match status" value="1"/>
</dbReference>
<comment type="caution">
    <text evidence="11">The sequence shown here is derived from an EMBL/GenBank/DDBJ whole genome shotgun (WGS) entry which is preliminary data.</text>
</comment>
<keyword evidence="6" id="KW-0663">Pyridoxal phosphate</keyword>
<comment type="pathway">
    <text evidence="3">Cofactor biosynthesis; adenosylcobalamin biosynthesis.</text>
</comment>
<evidence type="ECO:0000256" key="6">
    <source>
        <dbReference type="ARBA" id="ARBA00022898"/>
    </source>
</evidence>
<dbReference type="InterPro" id="IPR005860">
    <property type="entry name" value="CobD"/>
</dbReference>
<dbReference type="AlphaFoldDB" id="A0A7W2A6R2"/>
<evidence type="ECO:0000256" key="4">
    <source>
        <dbReference type="ARBA" id="ARBA00012285"/>
    </source>
</evidence>
<keyword evidence="7 11" id="KW-0456">Lyase</keyword>
<evidence type="ECO:0000256" key="9">
    <source>
        <dbReference type="ARBA" id="ARBA00048531"/>
    </source>
</evidence>
<evidence type="ECO:0000313" key="12">
    <source>
        <dbReference type="Proteomes" id="UP000535491"/>
    </source>
</evidence>
<evidence type="ECO:0000256" key="1">
    <source>
        <dbReference type="ARBA" id="ARBA00001933"/>
    </source>
</evidence>
<evidence type="ECO:0000256" key="3">
    <source>
        <dbReference type="ARBA" id="ARBA00004953"/>
    </source>
</evidence>
<dbReference type="InterPro" id="IPR015422">
    <property type="entry name" value="PyrdxlP-dep_Trfase_small"/>
</dbReference>
<evidence type="ECO:0000259" key="10">
    <source>
        <dbReference type="Pfam" id="PF00155"/>
    </source>
</evidence>
<organism evidence="11 12">
    <name type="scientific">Paenactinomyces guangxiensis</name>
    <dbReference type="NCBI Taxonomy" id="1490290"/>
    <lineage>
        <taxon>Bacteria</taxon>
        <taxon>Bacillati</taxon>
        <taxon>Bacillota</taxon>
        <taxon>Bacilli</taxon>
        <taxon>Bacillales</taxon>
        <taxon>Thermoactinomycetaceae</taxon>
        <taxon>Paenactinomyces</taxon>
    </lineage>
</organism>
<comment type="function">
    <text evidence="2">Decarboxylates L-threonine-O-3-phosphate to yield (R)-1-amino-2-propanol O-2-phosphate, the precursor for the linkage between the nucleotide loop and the corrin ring in cobalamin.</text>
</comment>
<dbReference type="InterPro" id="IPR004839">
    <property type="entry name" value="Aminotransferase_I/II_large"/>
</dbReference>
<evidence type="ECO:0000256" key="8">
    <source>
        <dbReference type="ARBA" id="ARBA00029996"/>
    </source>
</evidence>
<dbReference type="Pfam" id="PF00155">
    <property type="entry name" value="Aminotran_1_2"/>
    <property type="match status" value="1"/>
</dbReference>
<dbReference type="InterPro" id="IPR004838">
    <property type="entry name" value="NHTrfase_class1_PyrdxlP-BS"/>
</dbReference>
<comment type="catalytic activity">
    <reaction evidence="9">
        <text>O-phospho-L-threonine + H(+) = (R)-1-aminopropan-2-yl phosphate + CO2</text>
        <dbReference type="Rhea" id="RHEA:11492"/>
        <dbReference type="ChEBI" id="CHEBI:15378"/>
        <dbReference type="ChEBI" id="CHEBI:16526"/>
        <dbReference type="ChEBI" id="CHEBI:58563"/>
        <dbReference type="ChEBI" id="CHEBI:58675"/>
        <dbReference type="EC" id="4.1.1.81"/>
    </reaction>
</comment>
<keyword evidence="12" id="KW-1185">Reference proteome</keyword>
<dbReference type="UniPathway" id="UPA00148"/>
<evidence type="ECO:0000256" key="5">
    <source>
        <dbReference type="ARBA" id="ARBA00022573"/>
    </source>
</evidence>
<evidence type="ECO:0000256" key="2">
    <source>
        <dbReference type="ARBA" id="ARBA00003444"/>
    </source>
</evidence>
<dbReference type="PANTHER" id="PTHR42885">
    <property type="entry name" value="HISTIDINOL-PHOSPHATE AMINOTRANSFERASE-RELATED"/>
    <property type="match status" value="1"/>
</dbReference>
<dbReference type="GO" id="GO:0030170">
    <property type="term" value="F:pyridoxal phosphate binding"/>
    <property type="evidence" value="ECO:0007669"/>
    <property type="project" value="InterPro"/>
</dbReference>
<dbReference type="PROSITE" id="PS00105">
    <property type="entry name" value="AA_TRANSFER_CLASS_1"/>
    <property type="match status" value="1"/>
</dbReference>